<organism evidence="1">
    <name type="scientific">Euplotes crassus</name>
    <dbReference type="NCBI Taxonomy" id="5936"/>
    <lineage>
        <taxon>Eukaryota</taxon>
        <taxon>Sar</taxon>
        <taxon>Alveolata</taxon>
        <taxon>Ciliophora</taxon>
        <taxon>Intramacronucleata</taxon>
        <taxon>Spirotrichea</taxon>
        <taxon>Hypotrichia</taxon>
        <taxon>Euplotida</taxon>
        <taxon>Euplotidae</taxon>
        <taxon>Moneuplotes</taxon>
    </lineage>
</organism>
<dbReference type="EMBL" id="HBIK01002758">
    <property type="protein sequence ID" value="CAE0376417.1"/>
    <property type="molecule type" value="Transcribed_RNA"/>
</dbReference>
<gene>
    <name evidence="1" type="ORF">ECRA1380_LOCUS1372</name>
</gene>
<sequence>MRLHDYFRFTILVTLQFFLKVKIHKFNFISFKFLLFRDDQSPLRMNLWQEVRLDYISVSPDPLPPLAVSPRFKINRKLLSILFNLDASSNPNAASRVMAPCSMGLFPRML</sequence>
<name>A0A7S3K8V2_EUPCR</name>
<reference evidence="1" key="1">
    <citation type="submission" date="2021-01" db="EMBL/GenBank/DDBJ databases">
        <authorList>
            <person name="Corre E."/>
            <person name="Pelletier E."/>
            <person name="Niang G."/>
            <person name="Scheremetjew M."/>
            <person name="Finn R."/>
            <person name="Kale V."/>
            <person name="Holt S."/>
            <person name="Cochrane G."/>
            <person name="Meng A."/>
            <person name="Brown T."/>
            <person name="Cohen L."/>
        </authorList>
    </citation>
    <scope>NUCLEOTIDE SEQUENCE</scope>
    <source>
        <strain evidence="1">CT5</strain>
    </source>
</reference>
<proteinExistence type="predicted"/>
<protein>
    <submittedName>
        <fullName evidence="1">Uncharacterized protein</fullName>
    </submittedName>
</protein>
<accession>A0A7S3K8V2</accession>
<evidence type="ECO:0000313" key="1">
    <source>
        <dbReference type="EMBL" id="CAE0376417.1"/>
    </source>
</evidence>
<dbReference type="AlphaFoldDB" id="A0A7S3K8V2"/>